<evidence type="ECO:0000259" key="5">
    <source>
        <dbReference type="PROSITE" id="PS50931"/>
    </source>
</evidence>
<dbReference type="PANTHER" id="PTHR30537">
    <property type="entry name" value="HTH-TYPE TRANSCRIPTIONAL REGULATOR"/>
    <property type="match status" value="1"/>
</dbReference>
<accession>N6WVW7</accession>
<organism evidence="6 7">
    <name type="scientific">Marinobacter nanhaiticus D15-8W</name>
    <dbReference type="NCBI Taxonomy" id="626887"/>
    <lineage>
        <taxon>Bacteria</taxon>
        <taxon>Pseudomonadati</taxon>
        <taxon>Pseudomonadota</taxon>
        <taxon>Gammaproteobacteria</taxon>
        <taxon>Pseudomonadales</taxon>
        <taxon>Marinobacteraceae</taxon>
        <taxon>Marinobacter</taxon>
    </lineage>
</organism>
<dbReference type="PANTHER" id="PTHR30537:SF66">
    <property type="entry name" value="IRON-REGULATED VIRULENCE REGULATORY PROTEIN IRGB"/>
    <property type="match status" value="1"/>
</dbReference>
<dbReference type="OrthoDB" id="6183733at2"/>
<reference evidence="6 7" key="1">
    <citation type="journal article" date="2013" name="Genome Announc.">
        <title>Genome Sequence of the Polycyclic Aromatic Hydrocarbon-Degrading Bacterium Strain Marinobacter nanhaiticus D15-8WT.</title>
        <authorList>
            <person name="Cui Z."/>
            <person name="Gao W."/>
            <person name="Li Q."/>
            <person name="Xu G."/>
            <person name="Zheng L."/>
        </authorList>
    </citation>
    <scope>NUCLEOTIDE SEQUENCE [LARGE SCALE GENOMIC DNA]</scope>
    <source>
        <strain evidence="6 7">D15-8W</strain>
    </source>
</reference>
<evidence type="ECO:0000313" key="7">
    <source>
        <dbReference type="Proteomes" id="UP000013165"/>
    </source>
</evidence>
<dbReference type="GO" id="GO:0043565">
    <property type="term" value="F:sequence-specific DNA binding"/>
    <property type="evidence" value="ECO:0007669"/>
    <property type="project" value="TreeGrafter"/>
</dbReference>
<proteinExistence type="inferred from homology"/>
<dbReference type="AlphaFoldDB" id="N6WVW7"/>
<dbReference type="Gene3D" id="3.40.190.290">
    <property type="match status" value="1"/>
</dbReference>
<dbReference type="PROSITE" id="PS50931">
    <property type="entry name" value="HTH_LYSR"/>
    <property type="match status" value="1"/>
</dbReference>
<dbReference type="Gene3D" id="1.10.10.10">
    <property type="entry name" value="Winged helix-like DNA-binding domain superfamily/Winged helix DNA-binding domain"/>
    <property type="match status" value="1"/>
</dbReference>
<dbReference type="InterPro" id="IPR058163">
    <property type="entry name" value="LysR-type_TF_proteobact-type"/>
</dbReference>
<name>N6WVW7_9GAMM</name>
<dbReference type="GO" id="GO:0003700">
    <property type="term" value="F:DNA-binding transcription factor activity"/>
    <property type="evidence" value="ECO:0007669"/>
    <property type="project" value="InterPro"/>
</dbReference>
<evidence type="ECO:0000256" key="4">
    <source>
        <dbReference type="ARBA" id="ARBA00023163"/>
    </source>
</evidence>
<keyword evidence="7" id="KW-1185">Reference proteome</keyword>
<evidence type="ECO:0000256" key="1">
    <source>
        <dbReference type="ARBA" id="ARBA00009437"/>
    </source>
</evidence>
<dbReference type="RefSeq" id="WP_004579463.1">
    <property type="nucleotide sequence ID" value="NZ_AP028878.1"/>
</dbReference>
<comment type="similarity">
    <text evidence="1">Belongs to the LysR transcriptional regulatory family.</text>
</comment>
<dbReference type="FunFam" id="1.10.10.10:FF:000001">
    <property type="entry name" value="LysR family transcriptional regulator"/>
    <property type="match status" value="1"/>
</dbReference>
<keyword evidence="3" id="KW-0238">DNA-binding</keyword>
<dbReference type="SUPFAM" id="SSF46785">
    <property type="entry name" value="Winged helix' DNA-binding domain"/>
    <property type="match status" value="1"/>
</dbReference>
<dbReference type="EMBL" id="APLQ01000011">
    <property type="protein sequence ID" value="ENO15167.1"/>
    <property type="molecule type" value="Genomic_DNA"/>
</dbReference>
<evidence type="ECO:0000256" key="2">
    <source>
        <dbReference type="ARBA" id="ARBA00023015"/>
    </source>
</evidence>
<dbReference type="eggNOG" id="COG0583">
    <property type="taxonomic scope" value="Bacteria"/>
</dbReference>
<dbReference type="SUPFAM" id="SSF53850">
    <property type="entry name" value="Periplasmic binding protein-like II"/>
    <property type="match status" value="1"/>
</dbReference>
<dbReference type="Pfam" id="PF03466">
    <property type="entry name" value="LysR_substrate"/>
    <property type="match status" value="1"/>
</dbReference>
<dbReference type="PATRIC" id="fig|626887.3.peg.1480"/>
<evidence type="ECO:0000256" key="3">
    <source>
        <dbReference type="ARBA" id="ARBA00023125"/>
    </source>
</evidence>
<sequence length="307" mass="34302">MYDLKELEAFASVIRSGSLTASARDLNLPKSTLSRRIRQLETSLGQSLLRRESNRLIPTEAGHVFYRYCHEILALASRGQEALDELREQISGELTLRAHGAFSRGWFTRQVESFMSEHPGIRVVLQTQVTAPTQAQSEGICLWLGEMEDCGMRQELLGSLTQGIYGQPEYLARRGRPEHPQALGAHAWVDLLGTSGDGVVLQHPREGVYPLSPPASYLKVDQLTLQGDAIARGRGLGLMPHWLADLRAQAHPGTLELCLPEWHGPALPIWLVYPHGHLPRRTRAFISYLRKSVPVAWNSRWVEAIAV</sequence>
<dbReference type="HOGENOM" id="CLU_039613_16_2_6"/>
<dbReference type="STRING" id="626887.J057_07451"/>
<dbReference type="Proteomes" id="UP000013165">
    <property type="component" value="Unassembled WGS sequence"/>
</dbReference>
<keyword evidence="2" id="KW-0805">Transcription regulation</keyword>
<keyword evidence="4" id="KW-0804">Transcription</keyword>
<dbReference type="InterPro" id="IPR000847">
    <property type="entry name" value="LysR_HTH_N"/>
</dbReference>
<dbReference type="GO" id="GO:0006351">
    <property type="term" value="P:DNA-templated transcription"/>
    <property type="evidence" value="ECO:0007669"/>
    <property type="project" value="TreeGrafter"/>
</dbReference>
<dbReference type="InterPro" id="IPR005119">
    <property type="entry name" value="LysR_subst-bd"/>
</dbReference>
<comment type="caution">
    <text evidence="6">The sequence shown here is derived from an EMBL/GenBank/DDBJ whole genome shotgun (WGS) entry which is preliminary data.</text>
</comment>
<feature type="domain" description="HTH lysR-type" evidence="5">
    <location>
        <begin position="1"/>
        <end position="59"/>
    </location>
</feature>
<evidence type="ECO:0000313" key="6">
    <source>
        <dbReference type="EMBL" id="ENO15167.1"/>
    </source>
</evidence>
<dbReference type="Pfam" id="PF00126">
    <property type="entry name" value="HTH_1"/>
    <property type="match status" value="1"/>
</dbReference>
<dbReference type="InterPro" id="IPR036388">
    <property type="entry name" value="WH-like_DNA-bd_sf"/>
</dbReference>
<protein>
    <submittedName>
        <fullName evidence="6">LysR family transcriptional regulator</fullName>
    </submittedName>
</protein>
<dbReference type="InterPro" id="IPR036390">
    <property type="entry name" value="WH_DNA-bd_sf"/>
</dbReference>
<gene>
    <name evidence="6" type="ORF">J057_07451</name>
</gene>